<dbReference type="InterPro" id="IPR017853">
    <property type="entry name" value="GH"/>
</dbReference>
<feature type="site" description="May be important for catalysis" evidence="13">
    <location>
        <position position="287"/>
    </location>
</feature>
<protein>
    <recommendedName>
        <fullName evidence="10">Putative alpha-L-fucosidase</fullName>
        <ecNumber evidence="5">3.2.1.51</ecNumber>
    </recommendedName>
    <alternativeName>
        <fullName evidence="11">Alpha-L-fucoside fucohydrolase</fullName>
    </alternativeName>
</protein>
<dbReference type="PANTHER" id="PTHR10030">
    <property type="entry name" value="ALPHA-L-FUCOSIDASE"/>
    <property type="match status" value="1"/>
</dbReference>
<accession>A0A1W0WQ70</accession>
<evidence type="ECO:0000256" key="1">
    <source>
        <dbReference type="ARBA" id="ARBA00000321"/>
    </source>
</evidence>
<dbReference type="PANTHER" id="PTHR10030:SF37">
    <property type="entry name" value="ALPHA-L-FUCOSIDASE-RELATED"/>
    <property type="match status" value="1"/>
</dbReference>
<dbReference type="SMART" id="SM00812">
    <property type="entry name" value="Alpha_L_fucos"/>
    <property type="match status" value="1"/>
</dbReference>
<keyword evidence="9 12" id="KW-0326">Glycosidase</keyword>
<evidence type="ECO:0000256" key="4">
    <source>
        <dbReference type="ARBA" id="ARBA00007951"/>
    </source>
</evidence>
<dbReference type="InterPro" id="IPR013780">
    <property type="entry name" value="Glyco_hydro_b"/>
</dbReference>
<evidence type="ECO:0000259" key="15">
    <source>
        <dbReference type="Pfam" id="PF01120"/>
    </source>
</evidence>
<dbReference type="PIRSF" id="PIRSF001092">
    <property type="entry name" value="Alpha-L-fucosidase"/>
    <property type="match status" value="1"/>
</dbReference>
<reference evidence="18" key="1">
    <citation type="submission" date="2017-01" db="EMBL/GenBank/DDBJ databases">
        <title>Comparative genomics of anhydrobiosis in the tardigrade Hypsibius dujardini.</title>
        <authorList>
            <person name="Yoshida Y."/>
            <person name="Koutsovoulos G."/>
            <person name="Laetsch D."/>
            <person name="Stevens L."/>
            <person name="Kumar S."/>
            <person name="Horikawa D."/>
            <person name="Ishino K."/>
            <person name="Komine S."/>
            <person name="Tomita M."/>
            <person name="Blaxter M."/>
            <person name="Arakawa K."/>
        </authorList>
    </citation>
    <scope>NUCLEOTIDE SEQUENCE [LARGE SCALE GENOMIC DNA]</scope>
    <source>
        <strain evidence="18">Z151</strain>
    </source>
</reference>
<dbReference type="Pfam" id="PF16757">
    <property type="entry name" value="Fucosidase_C"/>
    <property type="match status" value="1"/>
</dbReference>
<evidence type="ECO:0000256" key="8">
    <source>
        <dbReference type="ARBA" id="ARBA00023180"/>
    </source>
</evidence>
<feature type="transmembrane region" description="Helical" evidence="14">
    <location>
        <begin position="45"/>
        <end position="71"/>
    </location>
</feature>
<proteinExistence type="inferred from homology"/>
<dbReference type="AlphaFoldDB" id="A0A1W0WQ70"/>
<keyword evidence="7 12" id="KW-0378">Hydrolase</keyword>
<evidence type="ECO:0000256" key="14">
    <source>
        <dbReference type="SAM" id="Phobius"/>
    </source>
</evidence>
<evidence type="ECO:0000256" key="7">
    <source>
        <dbReference type="ARBA" id="ARBA00022801"/>
    </source>
</evidence>
<dbReference type="SUPFAM" id="SSF51445">
    <property type="entry name" value="(Trans)glycosidases"/>
    <property type="match status" value="1"/>
</dbReference>
<comment type="function">
    <text evidence="3">Alpha-L-fucosidase is responsible for hydrolyzing the alpha-1,6-linked fucose joined to the reducing-end N-acetylglucosamine of the carbohydrate moieties of glycoproteins.</text>
</comment>
<keyword evidence="8" id="KW-0325">Glycoprotein</keyword>
<evidence type="ECO:0000256" key="10">
    <source>
        <dbReference type="ARBA" id="ARBA00074133"/>
    </source>
</evidence>
<dbReference type="GO" id="GO:0016139">
    <property type="term" value="P:glycoside catabolic process"/>
    <property type="evidence" value="ECO:0007669"/>
    <property type="project" value="TreeGrafter"/>
</dbReference>
<gene>
    <name evidence="17" type="ORF">BV898_08593</name>
</gene>
<dbReference type="EMBL" id="MTYJ01000062">
    <property type="protein sequence ID" value="OQV17344.1"/>
    <property type="molecule type" value="Genomic_DNA"/>
</dbReference>
<evidence type="ECO:0000313" key="18">
    <source>
        <dbReference type="Proteomes" id="UP000192578"/>
    </source>
</evidence>
<feature type="domain" description="Glycoside hydrolase family 29 N-terminal" evidence="15">
    <location>
        <begin position="21"/>
        <end position="358"/>
    </location>
</feature>
<dbReference type="Gene3D" id="3.20.20.80">
    <property type="entry name" value="Glycosidases"/>
    <property type="match status" value="1"/>
</dbReference>
<feature type="domain" description="Alpha-L-fucosidase C-terminal" evidence="16">
    <location>
        <begin position="369"/>
        <end position="457"/>
    </location>
</feature>
<comment type="caution">
    <text evidence="17">The sequence shown here is derived from an EMBL/GenBank/DDBJ whole genome shotgun (WGS) entry which is preliminary data.</text>
</comment>
<keyword evidence="6 12" id="KW-0732">Signal</keyword>
<sequence length="484" mass="55165">MFDRGKIFCLGLVVFFTGAGAAHYDPTWESLDTRPLPAWFDESKFGIFIHWGVFSQIGYGHSYVAWVWWAWKGQKDPVVVKYFSDNFAPDVTYADFAQQFRASFYDPNQWADIFADSGAKYVVLTGKHHEGFTLWPSNYSWNWNAMDVGPRRDLVGELATAVRNRTDLHFGLYHSLYEWFNPLYLQDKANNWKTQDFVNSKTMPELYEIVNAYKPDVIWSDGDWEAPDTYWKSTEFLAWLYNESPVKDTVVTNDRWGAGIMCHHGGYLTCTDKYNPGVLQPKKWENCMTMDAIAWGYRRNISNADVLSINELVATLAATVSCGGNLLLNVGPTADGTIIPVFQERLTQMGQWLKVNGEAIYKTVPWSSQNDTLTHDVWYTSKKSADGVDVYAIVLNWSANATVVLGAPKLSANTVISMLGYSASLKYRTVEQGVEIVLPRLQDVPAAQAWGYVLKMTQLNNKPHSKRIMKLPARFKKNSEIRRY</sequence>
<evidence type="ECO:0000256" key="3">
    <source>
        <dbReference type="ARBA" id="ARBA00004071"/>
    </source>
</evidence>
<comment type="similarity">
    <text evidence="4 12">Belongs to the glycosyl hydrolase 29 family.</text>
</comment>
<dbReference type="Gene3D" id="2.60.40.1180">
    <property type="entry name" value="Golgi alpha-mannosidase II"/>
    <property type="match status" value="1"/>
</dbReference>
<dbReference type="GO" id="GO:0006004">
    <property type="term" value="P:fucose metabolic process"/>
    <property type="evidence" value="ECO:0007669"/>
    <property type="project" value="InterPro"/>
</dbReference>
<dbReference type="InterPro" id="IPR000933">
    <property type="entry name" value="Glyco_hydro_29"/>
</dbReference>
<dbReference type="InterPro" id="IPR016286">
    <property type="entry name" value="FUC_metazoa-typ"/>
</dbReference>
<evidence type="ECO:0000259" key="16">
    <source>
        <dbReference type="Pfam" id="PF16757"/>
    </source>
</evidence>
<dbReference type="InterPro" id="IPR018526">
    <property type="entry name" value="Glyco_hydro_29_CS"/>
</dbReference>
<evidence type="ECO:0000313" key="17">
    <source>
        <dbReference type="EMBL" id="OQV17344.1"/>
    </source>
</evidence>
<organism evidence="17 18">
    <name type="scientific">Hypsibius exemplaris</name>
    <name type="common">Freshwater tardigrade</name>
    <dbReference type="NCBI Taxonomy" id="2072580"/>
    <lineage>
        <taxon>Eukaryota</taxon>
        <taxon>Metazoa</taxon>
        <taxon>Ecdysozoa</taxon>
        <taxon>Tardigrada</taxon>
        <taxon>Eutardigrada</taxon>
        <taxon>Parachela</taxon>
        <taxon>Hypsibioidea</taxon>
        <taxon>Hypsibiidae</taxon>
        <taxon>Hypsibius</taxon>
    </lineage>
</organism>
<name>A0A1W0WQ70_HYPEX</name>
<evidence type="ECO:0000256" key="13">
    <source>
        <dbReference type="PIRSR" id="PIRSR001092-1"/>
    </source>
</evidence>
<keyword evidence="14" id="KW-0472">Membrane</keyword>
<dbReference type="PRINTS" id="PR00741">
    <property type="entry name" value="GLHYDRLASE29"/>
</dbReference>
<evidence type="ECO:0000256" key="5">
    <source>
        <dbReference type="ARBA" id="ARBA00012662"/>
    </source>
</evidence>
<dbReference type="GO" id="GO:0005764">
    <property type="term" value="C:lysosome"/>
    <property type="evidence" value="ECO:0007669"/>
    <property type="project" value="TreeGrafter"/>
</dbReference>
<keyword evidence="14" id="KW-0812">Transmembrane</keyword>
<dbReference type="Proteomes" id="UP000192578">
    <property type="component" value="Unassembled WGS sequence"/>
</dbReference>
<dbReference type="PROSITE" id="PS00385">
    <property type="entry name" value="ALPHA_L_FUCOSIDASE"/>
    <property type="match status" value="1"/>
</dbReference>
<dbReference type="OrthoDB" id="6039950at2759"/>
<evidence type="ECO:0000256" key="2">
    <source>
        <dbReference type="ARBA" id="ARBA00000419"/>
    </source>
</evidence>
<dbReference type="GO" id="GO:0004560">
    <property type="term" value="F:alpha-L-fucosidase activity"/>
    <property type="evidence" value="ECO:0007669"/>
    <property type="project" value="UniProtKB-EC"/>
</dbReference>
<comment type="catalytic activity">
    <reaction evidence="2">
        <text>a neolactoside IV(2)-alpha-Fuc-nLc4Cer(d18:0) + H2O = a neolactoside nLc4Cer(d18:0) + L-fucose</text>
        <dbReference type="Rhea" id="RHEA:49308"/>
        <dbReference type="ChEBI" id="CHEBI:2181"/>
        <dbReference type="ChEBI" id="CHEBI:15377"/>
        <dbReference type="ChEBI" id="CHEBI:91119"/>
        <dbReference type="ChEBI" id="CHEBI:91121"/>
    </reaction>
    <physiologicalReaction direction="left-to-right" evidence="2">
        <dbReference type="Rhea" id="RHEA:49309"/>
    </physiologicalReaction>
</comment>
<evidence type="ECO:0000256" key="12">
    <source>
        <dbReference type="PIRNR" id="PIRNR001092"/>
    </source>
</evidence>
<keyword evidence="14" id="KW-1133">Transmembrane helix</keyword>
<comment type="catalytic activity">
    <reaction evidence="1">
        <text>a neolactoside IV(2)-alpha-Fuc-nLc4Cer(d18:1(4E)) + H2O = a neolactoside nLc4Cer(d18:1(4E)) + L-fucose</text>
        <dbReference type="Rhea" id="RHEA:48224"/>
        <dbReference type="ChEBI" id="CHEBI:2181"/>
        <dbReference type="ChEBI" id="CHEBI:15377"/>
        <dbReference type="ChEBI" id="CHEBI:17006"/>
        <dbReference type="ChEBI" id="CHEBI:28691"/>
    </reaction>
    <physiologicalReaction direction="left-to-right" evidence="1">
        <dbReference type="Rhea" id="RHEA:48225"/>
    </physiologicalReaction>
</comment>
<dbReference type="InterPro" id="IPR031919">
    <property type="entry name" value="Fucosidase_C"/>
</dbReference>
<dbReference type="FunFam" id="3.20.20.80:FF:000027">
    <property type="entry name" value="Alpha-L-fucosidase"/>
    <property type="match status" value="1"/>
</dbReference>
<dbReference type="Pfam" id="PF01120">
    <property type="entry name" value="Alpha_L_fucos"/>
    <property type="match status" value="1"/>
</dbReference>
<evidence type="ECO:0000256" key="9">
    <source>
        <dbReference type="ARBA" id="ARBA00023295"/>
    </source>
</evidence>
<evidence type="ECO:0000256" key="6">
    <source>
        <dbReference type="ARBA" id="ARBA00022729"/>
    </source>
</evidence>
<feature type="chain" id="PRO_5013026266" description="Putative alpha-L-fucosidase" evidence="12">
    <location>
        <begin position="22"/>
        <end position="484"/>
    </location>
</feature>
<dbReference type="EC" id="3.2.1.51" evidence="5"/>
<evidence type="ECO:0000256" key="11">
    <source>
        <dbReference type="ARBA" id="ARBA00081661"/>
    </source>
</evidence>
<dbReference type="InterPro" id="IPR057739">
    <property type="entry name" value="Glyco_hydro_29_N"/>
</dbReference>
<feature type="signal peptide" evidence="12">
    <location>
        <begin position="1"/>
        <end position="21"/>
    </location>
</feature>
<keyword evidence="18" id="KW-1185">Reference proteome</keyword>